<evidence type="ECO:0000313" key="2">
    <source>
        <dbReference type="Proteomes" id="UP001482620"/>
    </source>
</evidence>
<protein>
    <submittedName>
        <fullName evidence="1">Uncharacterized protein</fullName>
    </submittedName>
</protein>
<keyword evidence="2" id="KW-1185">Reference proteome</keyword>
<name>A0ABV0V1V8_9TELE</name>
<organism evidence="1 2">
    <name type="scientific">Ilyodon furcidens</name>
    <name type="common">goldbreast splitfin</name>
    <dbReference type="NCBI Taxonomy" id="33524"/>
    <lineage>
        <taxon>Eukaryota</taxon>
        <taxon>Metazoa</taxon>
        <taxon>Chordata</taxon>
        <taxon>Craniata</taxon>
        <taxon>Vertebrata</taxon>
        <taxon>Euteleostomi</taxon>
        <taxon>Actinopterygii</taxon>
        <taxon>Neopterygii</taxon>
        <taxon>Teleostei</taxon>
        <taxon>Neoteleostei</taxon>
        <taxon>Acanthomorphata</taxon>
        <taxon>Ovalentaria</taxon>
        <taxon>Atherinomorphae</taxon>
        <taxon>Cyprinodontiformes</taxon>
        <taxon>Goodeidae</taxon>
        <taxon>Ilyodon</taxon>
    </lineage>
</organism>
<comment type="caution">
    <text evidence="1">The sequence shown here is derived from an EMBL/GenBank/DDBJ whole genome shotgun (WGS) entry which is preliminary data.</text>
</comment>
<proteinExistence type="predicted"/>
<sequence length="100" mass="11137">MFGPELCCCCETSAALFCSTEATPPRVSLQWHHTVPTVSASAHLHVTLLVSKLSQFMDSSARPTREQGEAKDWIPMPDLVFEESSSTWMFLSLEKDFLAT</sequence>
<accession>A0ABV0V1V8</accession>
<gene>
    <name evidence="1" type="ORF">ILYODFUR_010272</name>
</gene>
<evidence type="ECO:0000313" key="1">
    <source>
        <dbReference type="EMBL" id="MEQ2251372.1"/>
    </source>
</evidence>
<dbReference type="Proteomes" id="UP001482620">
    <property type="component" value="Unassembled WGS sequence"/>
</dbReference>
<reference evidence="1 2" key="1">
    <citation type="submission" date="2021-06" db="EMBL/GenBank/DDBJ databases">
        <authorList>
            <person name="Palmer J.M."/>
        </authorList>
    </citation>
    <scope>NUCLEOTIDE SEQUENCE [LARGE SCALE GENOMIC DNA]</scope>
    <source>
        <strain evidence="2">if_2019</strain>
        <tissue evidence="1">Muscle</tissue>
    </source>
</reference>
<dbReference type="EMBL" id="JAHRIQ010093425">
    <property type="protein sequence ID" value="MEQ2251372.1"/>
    <property type="molecule type" value="Genomic_DNA"/>
</dbReference>